<reference evidence="3" key="1">
    <citation type="submission" date="2018-05" db="EMBL/GenBank/DDBJ databases">
        <authorList>
            <person name="Pedro S.L.S."/>
            <person name="Freitas R.C."/>
            <person name="Barreto A.S."/>
            <person name="Lima A.O.S."/>
        </authorList>
    </citation>
    <scope>NUCLEOTIDE SEQUENCE</scope>
    <source>
        <strain evidence="3">BP203</strain>
        <tissue evidence="3">Muscle</tissue>
    </source>
</reference>
<dbReference type="InterPro" id="IPR003618">
    <property type="entry name" value="TFIIS_cen_dom"/>
</dbReference>
<dbReference type="PROSITE" id="PS51321">
    <property type="entry name" value="TFIIS_CENTRAL"/>
    <property type="match status" value="1"/>
</dbReference>
<name>A0ABX0SDB8_PONBL</name>
<dbReference type="Pfam" id="PF07500">
    <property type="entry name" value="TFIIS_M"/>
    <property type="match status" value="1"/>
</dbReference>
<dbReference type="PANTHER" id="PTHR11477:SF13">
    <property type="entry name" value="DEATH-INDUCER OBLITERATOR 1"/>
    <property type="match status" value="1"/>
</dbReference>
<evidence type="ECO:0000256" key="1">
    <source>
        <dbReference type="SAM" id="MobiDB-lite"/>
    </source>
</evidence>
<feature type="region of interest" description="Disordered" evidence="1">
    <location>
        <begin position="38"/>
        <end position="106"/>
    </location>
</feature>
<dbReference type="PANTHER" id="PTHR11477">
    <property type="entry name" value="TRANSCRIPTION FACTOR S-II ZINC FINGER DOMAIN-CONTAINING PROTEIN"/>
    <property type="match status" value="1"/>
</dbReference>
<protein>
    <submittedName>
        <fullName evidence="3">Death-inducer obliterator 1</fullName>
    </submittedName>
</protein>
<feature type="region of interest" description="Disordered" evidence="1">
    <location>
        <begin position="133"/>
        <end position="162"/>
    </location>
</feature>
<dbReference type="Proteomes" id="UP001165941">
    <property type="component" value="Unassembled WGS sequence"/>
</dbReference>
<organism evidence="3 4">
    <name type="scientific">Pontoporia blainvillei</name>
    <name type="common">Franciscana</name>
    <name type="synonym">Delphinus blainvillei</name>
    <dbReference type="NCBI Taxonomy" id="48723"/>
    <lineage>
        <taxon>Eukaryota</taxon>
        <taxon>Metazoa</taxon>
        <taxon>Chordata</taxon>
        <taxon>Craniata</taxon>
        <taxon>Vertebrata</taxon>
        <taxon>Euteleostomi</taxon>
        <taxon>Mammalia</taxon>
        <taxon>Eutheria</taxon>
        <taxon>Laurasiatheria</taxon>
        <taxon>Artiodactyla</taxon>
        <taxon>Whippomorpha</taxon>
        <taxon>Cetacea</taxon>
        <taxon>Odontoceti</taxon>
        <taxon>Pontoporiidae</taxon>
        <taxon>Pontoporia</taxon>
    </lineage>
</organism>
<feature type="compositionally biased region" description="Low complexity" evidence="1">
    <location>
        <begin position="146"/>
        <end position="161"/>
    </location>
</feature>
<feature type="compositionally biased region" description="Low complexity" evidence="1">
    <location>
        <begin position="59"/>
        <end position="78"/>
    </location>
</feature>
<dbReference type="SMART" id="SM00510">
    <property type="entry name" value="TFS2M"/>
    <property type="match status" value="1"/>
</dbReference>
<evidence type="ECO:0000313" key="4">
    <source>
        <dbReference type="Proteomes" id="UP001165941"/>
    </source>
</evidence>
<comment type="caution">
    <text evidence="3">The sequence shown here is derived from an EMBL/GenBank/DDBJ whole genome shotgun (WGS) entry which is preliminary data.</text>
</comment>
<dbReference type="InterPro" id="IPR036575">
    <property type="entry name" value="TFIIS_cen_dom_sf"/>
</dbReference>
<dbReference type="EMBL" id="PGGH01434530">
    <property type="protein sequence ID" value="NIG62022.1"/>
    <property type="molecule type" value="Genomic_DNA"/>
</dbReference>
<feature type="domain" description="TFIIS central" evidence="2">
    <location>
        <begin position="162"/>
        <end position="230"/>
    </location>
</feature>
<keyword evidence="4" id="KW-1185">Reference proteome</keyword>
<dbReference type="SUPFAM" id="SSF46942">
    <property type="entry name" value="Elongation factor TFIIS domain 2"/>
    <property type="match status" value="1"/>
</dbReference>
<evidence type="ECO:0000259" key="2">
    <source>
        <dbReference type="PROSITE" id="PS51321"/>
    </source>
</evidence>
<dbReference type="Gene3D" id="1.10.472.30">
    <property type="entry name" value="Transcription elongation factor S-II, central domain"/>
    <property type="match status" value="1"/>
</dbReference>
<proteinExistence type="predicted"/>
<accession>A0ABX0SDB8</accession>
<sequence>MLCGVPCTPASLSGPLFSAAVKEDRRAEAKVAVAVVPKKVAPPGSSGGSKQPLPRNLLPKKSPPFVAAAKPAVKKTPPGFKGTIPKRPWLSAAPSPSGSAPSAKQAGLAPVAATSASRKFPSSAASVGAIRKPGTTSVSLAPPAPGRLGPASPASSQPNSQIRQNIRRSLKEILWKRVTDSDDLIMTENEVGKIALHIEKEMFNLFRVTDNRYKSKYRSLMFNLKDPKNQKQGTYSDLPFRLVNPLAEGISFTFAPNAVPSSVDCVFCEVVFVAGSVRRDTRDQLPDLRALVLRASVGCSGPSSC</sequence>
<evidence type="ECO:0000313" key="3">
    <source>
        <dbReference type="EMBL" id="NIG62022.1"/>
    </source>
</evidence>
<gene>
    <name evidence="3" type="ORF">BU61_11608</name>
</gene>
<feature type="compositionally biased region" description="Low complexity" evidence="1">
    <location>
        <begin position="91"/>
        <end position="103"/>
    </location>
</feature>